<gene>
    <name evidence="1" type="ORF">BaRGS_00029737</name>
</gene>
<reference evidence="1 2" key="1">
    <citation type="journal article" date="2023" name="Sci. Data">
        <title>Genome assembly of the Korean intertidal mud-creeper Batillaria attramentaria.</title>
        <authorList>
            <person name="Patra A.K."/>
            <person name="Ho P.T."/>
            <person name="Jun S."/>
            <person name="Lee S.J."/>
            <person name="Kim Y."/>
            <person name="Won Y.J."/>
        </authorList>
    </citation>
    <scope>NUCLEOTIDE SEQUENCE [LARGE SCALE GENOMIC DNA]</scope>
    <source>
        <strain evidence="1">Wonlab-2016</strain>
    </source>
</reference>
<proteinExistence type="predicted"/>
<dbReference type="AlphaFoldDB" id="A0ABD0JWA8"/>
<dbReference type="EMBL" id="JACVVK020000313">
    <property type="protein sequence ID" value="KAK7478976.1"/>
    <property type="molecule type" value="Genomic_DNA"/>
</dbReference>
<protein>
    <submittedName>
        <fullName evidence="1">Uncharacterized protein</fullName>
    </submittedName>
</protein>
<evidence type="ECO:0000313" key="2">
    <source>
        <dbReference type="Proteomes" id="UP001519460"/>
    </source>
</evidence>
<dbReference type="Proteomes" id="UP001519460">
    <property type="component" value="Unassembled WGS sequence"/>
</dbReference>
<feature type="non-terminal residue" evidence="1">
    <location>
        <position position="1"/>
    </location>
</feature>
<organism evidence="1 2">
    <name type="scientific">Batillaria attramentaria</name>
    <dbReference type="NCBI Taxonomy" id="370345"/>
    <lineage>
        <taxon>Eukaryota</taxon>
        <taxon>Metazoa</taxon>
        <taxon>Spiralia</taxon>
        <taxon>Lophotrochozoa</taxon>
        <taxon>Mollusca</taxon>
        <taxon>Gastropoda</taxon>
        <taxon>Caenogastropoda</taxon>
        <taxon>Sorbeoconcha</taxon>
        <taxon>Cerithioidea</taxon>
        <taxon>Batillariidae</taxon>
        <taxon>Batillaria</taxon>
    </lineage>
</organism>
<sequence>EDGNHLPSVGLALVNGVGRLRGGYRLSGLARHRLSPALPRTQNLEQQQSAIKLTDVGGFTAQDRQ</sequence>
<keyword evidence="2" id="KW-1185">Reference proteome</keyword>
<comment type="caution">
    <text evidence="1">The sequence shown here is derived from an EMBL/GenBank/DDBJ whole genome shotgun (WGS) entry which is preliminary data.</text>
</comment>
<name>A0ABD0JWA8_9CAEN</name>
<accession>A0ABD0JWA8</accession>
<evidence type="ECO:0000313" key="1">
    <source>
        <dbReference type="EMBL" id="KAK7478976.1"/>
    </source>
</evidence>
<feature type="non-terminal residue" evidence="1">
    <location>
        <position position="65"/>
    </location>
</feature>